<dbReference type="EMBL" id="FOCV01000002">
    <property type="protein sequence ID" value="SEN14955.1"/>
    <property type="molecule type" value="Genomic_DNA"/>
</dbReference>
<keyword evidence="4" id="KW-1185">Reference proteome</keyword>
<evidence type="ECO:0000313" key="4">
    <source>
        <dbReference type="Proteomes" id="UP000198939"/>
    </source>
</evidence>
<reference evidence="2 4" key="1">
    <citation type="submission" date="2016-10" db="EMBL/GenBank/DDBJ databases">
        <authorList>
            <person name="Varghese N."/>
            <person name="Submissions S."/>
        </authorList>
    </citation>
    <scope>NUCLEOTIDE SEQUENCE [LARGE SCALE GENOMIC DNA]</scope>
    <source>
        <strain evidence="2 4">CGMCC 1.7071</strain>
    </source>
</reference>
<reference evidence="1" key="2">
    <citation type="submission" date="2016-10" db="EMBL/GenBank/DDBJ databases">
        <authorList>
            <person name="de Groot N.N."/>
        </authorList>
    </citation>
    <scope>NUCLEOTIDE SEQUENCE [LARGE SCALE GENOMIC DNA]</scope>
    <source>
        <strain evidence="1">CCBAU85039</strain>
    </source>
</reference>
<dbReference type="EMBL" id="FNXB01000004">
    <property type="protein sequence ID" value="SEH55698.1"/>
    <property type="molecule type" value="Genomic_DNA"/>
</dbReference>
<organism evidence="1 3">
    <name type="scientific">Rhizobium tibeticum</name>
    <dbReference type="NCBI Taxonomy" id="501024"/>
    <lineage>
        <taxon>Bacteria</taxon>
        <taxon>Pseudomonadati</taxon>
        <taxon>Pseudomonadota</taxon>
        <taxon>Alphaproteobacteria</taxon>
        <taxon>Hyphomicrobiales</taxon>
        <taxon>Rhizobiaceae</taxon>
        <taxon>Rhizobium/Agrobacterium group</taxon>
        <taxon>Rhizobium</taxon>
    </lineage>
</organism>
<dbReference type="STRING" id="501024.RTCCBAU85039_1139"/>
<dbReference type="Proteomes" id="UP000183063">
    <property type="component" value="Unassembled WGS sequence"/>
</dbReference>
<evidence type="ECO:0000313" key="3">
    <source>
        <dbReference type="Proteomes" id="UP000183063"/>
    </source>
</evidence>
<reference evidence="3" key="3">
    <citation type="submission" date="2016-10" db="EMBL/GenBank/DDBJ databases">
        <authorList>
            <person name="Wibberg D."/>
        </authorList>
    </citation>
    <scope>NUCLEOTIDE SEQUENCE [LARGE SCALE GENOMIC DNA]</scope>
</reference>
<accession>A0A1H8E662</accession>
<evidence type="ECO:0000313" key="1">
    <source>
        <dbReference type="EMBL" id="SEH55698.1"/>
    </source>
</evidence>
<sequence length="46" mass="5614">MQPGLGYLLFPLAYTWLLRWLDVHIQNRFIILDQPNDWWDNEIIKG</sequence>
<proteinExistence type="predicted"/>
<dbReference type="Proteomes" id="UP000198939">
    <property type="component" value="Unassembled WGS sequence"/>
</dbReference>
<evidence type="ECO:0000313" key="2">
    <source>
        <dbReference type="EMBL" id="SEN14955.1"/>
    </source>
</evidence>
<gene>
    <name evidence="1" type="ORF">RTCCBAU85039_1139</name>
    <name evidence="2" type="ORF">SAMN05216228_1002319</name>
</gene>
<dbReference type="AlphaFoldDB" id="A0A1H8E662"/>
<protein>
    <submittedName>
        <fullName evidence="1">Uncharacterized protein</fullName>
    </submittedName>
</protein>
<name>A0A1H8E662_9HYPH</name>